<dbReference type="AlphaFoldDB" id="A0AAQ3JSY0"/>
<evidence type="ECO:0000313" key="2">
    <source>
        <dbReference type="EMBL" id="WOK95734.1"/>
    </source>
</evidence>
<name>A0AAQ3JSY0_9LILI</name>
<dbReference type="PANTHER" id="PTHR34969:SF1">
    <property type="entry name" value="TH1 DOMAIN-CONTAINING PROTEIN"/>
    <property type="match status" value="1"/>
</dbReference>
<keyword evidence="3" id="KW-1185">Reference proteome</keyword>
<evidence type="ECO:0000259" key="1">
    <source>
        <dbReference type="PROSITE" id="PS51757"/>
    </source>
</evidence>
<dbReference type="EMBL" id="CP136890">
    <property type="protein sequence ID" value="WOK95734.1"/>
    <property type="molecule type" value="Genomic_DNA"/>
</dbReference>
<organism evidence="2 3">
    <name type="scientific">Canna indica</name>
    <name type="common">Indian-shot</name>
    <dbReference type="NCBI Taxonomy" id="4628"/>
    <lineage>
        <taxon>Eukaryota</taxon>
        <taxon>Viridiplantae</taxon>
        <taxon>Streptophyta</taxon>
        <taxon>Embryophyta</taxon>
        <taxon>Tracheophyta</taxon>
        <taxon>Spermatophyta</taxon>
        <taxon>Magnoliopsida</taxon>
        <taxon>Liliopsida</taxon>
        <taxon>Zingiberales</taxon>
        <taxon>Cannaceae</taxon>
        <taxon>Canna</taxon>
    </lineage>
</organism>
<gene>
    <name evidence="2" type="ORF">Cni_G04441</name>
</gene>
<dbReference type="InterPro" id="IPR010926">
    <property type="entry name" value="Myosin_TH1"/>
</dbReference>
<dbReference type="PANTHER" id="PTHR34969">
    <property type="entry name" value="OS01G0621700 PROTEIN"/>
    <property type="match status" value="1"/>
</dbReference>
<dbReference type="GO" id="GO:0016459">
    <property type="term" value="C:myosin complex"/>
    <property type="evidence" value="ECO:0007669"/>
    <property type="project" value="InterPro"/>
</dbReference>
<dbReference type="GO" id="GO:0003774">
    <property type="term" value="F:cytoskeletal motor activity"/>
    <property type="evidence" value="ECO:0007669"/>
    <property type="project" value="InterPro"/>
</dbReference>
<dbReference type="Pfam" id="PF06017">
    <property type="entry name" value="Myosin_TH1"/>
    <property type="match status" value="1"/>
</dbReference>
<dbReference type="PROSITE" id="PS51757">
    <property type="entry name" value="TH1"/>
    <property type="match status" value="1"/>
</dbReference>
<proteinExistence type="predicted"/>
<accession>A0AAQ3JSY0</accession>
<dbReference type="Proteomes" id="UP001327560">
    <property type="component" value="Chromosome 1"/>
</dbReference>
<evidence type="ECO:0000313" key="3">
    <source>
        <dbReference type="Proteomes" id="UP001327560"/>
    </source>
</evidence>
<reference evidence="2 3" key="1">
    <citation type="submission" date="2023-10" db="EMBL/GenBank/DDBJ databases">
        <title>Chromosome-scale genome assembly provides insights into flower coloration mechanisms of Canna indica.</title>
        <authorList>
            <person name="Li C."/>
        </authorList>
    </citation>
    <scope>NUCLEOTIDE SEQUENCE [LARGE SCALE GENOMIC DNA]</scope>
    <source>
        <tissue evidence="2">Flower</tissue>
    </source>
</reference>
<sequence>MDRFKNLRRLQVEVPEENGAGGGGFVKVQEAQIEEAVDKDASEDPGQFVGMMARRRAALMGNCKGDYVGVPSDPFLSRILCKQGDSKVLFADKVVKFTGSGKLKKLIMLITDFAIYFVDPDADVLKRRIALAAVERVYLSKFTDNFFVLIIPTEYDCLMASTRKAEIANVLVGATKGEVDVLFSNRFEYNAADDVLKEIEFEEVEGGIKARITKREIREQVMDDADS</sequence>
<protein>
    <submittedName>
        <fullName evidence="2">Myosin IB heavy chain-like</fullName>
    </submittedName>
</protein>
<feature type="domain" description="TH1" evidence="1">
    <location>
        <begin position="52"/>
        <end position="227"/>
    </location>
</feature>